<comment type="similarity">
    <text evidence="2">Belongs to the glycosyl hydrolase 42 family.</text>
</comment>
<evidence type="ECO:0000313" key="13">
    <source>
        <dbReference type="Proteomes" id="UP000284375"/>
    </source>
</evidence>
<dbReference type="InterPro" id="IPR013780">
    <property type="entry name" value="Glyco_hydro_b"/>
</dbReference>
<dbReference type="InterPro" id="IPR003476">
    <property type="entry name" value="Glyco_hydro_42"/>
</dbReference>
<keyword evidence="7" id="KW-0326">Glycosidase</keyword>
<comment type="catalytic activity">
    <reaction evidence="1">
        <text>Hydrolysis of terminal non-reducing beta-D-galactose residues in beta-D-galactosides.</text>
        <dbReference type="EC" id="3.2.1.23"/>
    </reaction>
</comment>
<dbReference type="InterPro" id="IPR013738">
    <property type="entry name" value="Beta_galactosidase_Trimer"/>
</dbReference>
<evidence type="ECO:0000256" key="3">
    <source>
        <dbReference type="ARBA" id="ARBA00012756"/>
    </source>
</evidence>
<feature type="chain" id="PRO_5019287424" description="beta-galactosidase" evidence="9">
    <location>
        <begin position="19"/>
        <end position="749"/>
    </location>
</feature>
<dbReference type="EC" id="3.2.1.23" evidence="3"/>
<evidence type="ECO:0000256" key="2">
    <source>
        <dbReference type="ARBA" id="ARBA00005940"/>
    </source>
</evidence>
<dbReference type="GO" id="GO:0004565">
    <property type="term" value="F:beta-galactosidase activity"/>
    <property type="evidence" value="ECO:0007669"/>
    <property type="project" value="UniProtKB-EC"/>
</dbReference>
<dbReference type="SUPFAM" id="SSF52317">
    <property type="entry name" value="Class I glutamine amidotransferase-like"/>
    <property type="match status" value="1"/>
</dbReference>
<evidence type="ECO:0000256" key="1">
    <source>
        <dbReference type="ARBA" id="ARBA00001412"/>
    </source>
</evidence>
<dbReference type="STRING" id="252740.A0A423WCC9"/>
<feature type="region of interest" description="Disordered" evidence="8">
    <location>
        <begin position="23"/>
        <end position="44"/>
    </location>
</feature>
<dbReference type="InterPro" id="IPR029062">
    <property type="entry name" value="Class_I_gatase-like"/>
</dbReference>
<dbReference type="Pfam" id="PF08532">
    <property type="entry name" value="Glyco_hydro_42M"/>
    <property type="match status" value="1"/>
</dbReference>
<keyword evidence="4" id="KW-0479">Metal-binding</keyword>
<dbReference type="GO" id="GO:0005975">
    <property type="term" value="P:carbohydrate metabolic process"/>
    <property type="evidence" value="ECO:0007669"/>
    <property type="project" value="InterPro"/>
</dbReference>
<evidence type="ECO:0000256" key="4">
    <source>
        <dbReference type="ARBA" id="ARBA00022723"/>
    </source>
</evidence>
<dbReference type="OrthoDB" id="1657402at2759"/>
<evidence type="ECO:0000259" key="10">
    <source>
        <dbReference type="Pfam" id="PF02449"/>
    </source>
</evidence>
<dbReference type="PIRSF" id="PIRSF001084">
    <property type="entry name" value="B-galactosidase"/>
    <property type="match status" value="1"/>
</dbReference>
<evidence type="ECO:0000256" key="6">
    <source>
        <dbReference type="ARBA" id="ARBA00022833"/>
    </source>
</evidence>
<dbReference type="Proteomes" id="UP000284375">
    <property type="component" value="Unassembled WGS sequence"/>
</dbReference>
<dbReference type="CDD" id="cd03143">
    <property type="entry name" value="A4_beta-galactosidase_middle_domain"/>
    <property type="match status" value="1"/>
</dbReference>
<keyword evidence="5" id="KW-0378">Hydrolase</keyword>
<dbReference type="PANTHER" id="PTHR36447">
    <property type="entry name" value="BETA-GALACTOSIDASE GANA"/>
    <property type="match status" value="1"/>
</dbReference>
<feature type="domain" description="Glycoside hydrolase family 42 N-terminal" evidence="10">
    <location>
        <begin position="53"/>
        <end position="442"/>
    </location>
</feature>
<evidence type="ECO:0000256" key="9">
    <source>
        <dbReference type="SAM" id="SignalP"/>
    </source>
</evidence>
<name>A0A423WCC9_CYTCH</name>
<dbReference type="EMBL" id="LJZO01000007">
    <property type="protein sequence ID" value="ROW01029.1"/>
    <property type="molecule type" value="Genomic_DNA"/>
</dbReference>
<keyword evidence="6" id="KW-0862">Zinc</keyword>
<dbReference type="SUPFAM" id="SSF51011">
    <property type="entry name" value="Glycosyl hydrolase domain"/>
    <property type="match status" value="1"/>
</dbReference>
<dbReference type="Pfam" id="PF02449">
    <property type="entry name" value="Glyco_hydro_42"/>
    <property type="match status" value="1"/>
</dbReference>
<organism evidence="12 13">
    <name type="scientific">Cytospora chrysosperma</name>
    <name type="common">Cytospora canker fungus</name>
    <name type="synonym">Sphaeria chrysosperma</name>
    <dbReference type="NCBI Taxonomy" id="252740"/>
    <lineage>
        <taxon>Eukaryota</taxon>
        <taxon>Fungi</taxon>
        <taxon>Dikarya</taxon>
        <taxon>Ascomycota</taxon>
        <taxon>Pezizomycotina</taxon>
        <taxon>Sordariomycetes</taxon>
        <taxon>Sordariomycetidae</taxon>
        <taxon>Diaporthales</taxon>
        <taxon>Cytosporaceae</taxon>
        <taxon>Cytospora</taxon>
    </lineage>
</organism>
<evidence type="ECO:0000256" key="7">
    <source>
        <dbReference type="ARBA" id="ARBA00023295"/>
    </source>
</evidence>
<dbReference type="Gene3D" id="3.40.50.880">
    <property type="match status" value="1"/>
</dbReference>
<evidence type="ECO:0000256" key="5">
    <source>
        <dbReference type="ARBA" id="ARBA00022801"/>
    </source>
</evidence>
<accession>A0A423WCC9</accession>
<dbReference type="AlphaFoldDB" id="A0A423WCC9"/>
<evidence type="ECO:0000259" key="11">
    <source>
        <dbReference type="Pfam" id="PF08532"/>
    </source>
</evidence>
<feature type="domain" description="Beta-galactosidase trimerisation" evidence="11">
    <location>
        <begin position="464"/>
        <end position="681"/>
    </location>
</feature>
<feature type="signal peptide" evidence="9">
    <location>
        <begin position="1"/>
        <end position="18"/>
    </location>
</feature>
<dbReference type="PANTHER" id="PTHR36447:SF2">
    <property type="entry name" value="BETA-GALACTOSIDASE YESZ"/>
    <property type="match status" value="1"/>
</dbReference>
<sequence>MHWSLITYPACLVAAASALTTRTRGSQRDVRDTSSTSAPSESRWPSGLHLAVDYYPSQWPESMWEPDIAAMRELNISYVRVNEFDWGILEPTEGMYDFSVLDKTLELLGQYGMKAIIGTPTASPPNWVIENYPGVMFVDVTNTTYTFGSRRYYSFSSFDYRALSRNITEALAQRYGGNPNVVGWQLDNELGCHDTVRTYDQDATTRFQTWLQQKYGTIEAMNAAQGSVFWSNQYRSFNDVVPPYLEVYTTNNLHTLDWYTFSSDMVIEFSKEQAEIIRQYAPTQAITTNFQALFTDFDHYKFAREVAIDFAAFDIYPLSGLKVFPWLSDEEVADTYRTGLPDYQALNHAMYRGIAGAAYDQSSGPFGVMELEPGMLNWNQFRVSPWEGMVRLWSLETYAASGDLVSYFRWRQVPYAQEQTLSGLHISDGSKDEGFFEAQDVAVNDLPTLREELGTNNTHEPQGDVALVFDYSSVWTWTIEPYSGSWDVKSATYADAGLKYIDLVYTFYSSLRRLGLSIDIVGPEQSLSGYKMVVVPSMPIIPDQFNTILSSYTDGPVVFGPRSAALTANFSYAPGIQPSQGALRDHLPLRVTRIETPPTYANSGVQYAGSNYSISFWEEWVSCERQNATSKVTVTSTSKHRSGKPAACSSSDDTPWHYLGFNPPADFLVAYLGDVAAGAGISDLTGKTASKENDLGSTLRLLRRGNLLWAFNYGTEAVAAPEVGENAEMLIGKTGDIPAADVAVWKLGA</sequence>
<keyword evidence="9" id="KW-0732">Signal</keyword>
<dbReference type="GO" id="GO:0046872">
    <property type="term" value="F:metal ion binding"/>
    <property type="evidence" value="ECO:0007669"/>
    <property type="project" value="UniProtKB-KW"/>
</dbReference>
<evidence type="ECO:0000256" key="8">
    <source>
        <dbReference type="SAM" id="MobiDB-lite"/>
    </source>
</evidence>
<evidence type="ECO:0000313" key="12">
    <source>
        <dbReference type="EMBL" id="ROW01029.1"/>
    </source>
</evidence>
<dbReference type="SUPFAM" id="SSF51445">
    <property type="entry name" value="(Trans)glycosidases"/>
    <property type="match status" value="1"/>
</dbReference>
<dbReference type="Gene3D" id="3.20.20.80">
    <property type="entry name" value="Glycosidases"/>
    <property type="match status" value="1"/>
</dbReference>
<proteinExistence type="inferred from homology"/>
<dbReference type="InterPro" id="IPR013529">
    <property type="entry name" value="Glyco_hydro_42_N"/>
</dbReference>
<comment type="caution">
    <text evidence="12">The sequence shown here is derived from an EMBL/GenBank/DDBJ whole genome shotgun (WGS) entry which is preliminary data.</text>
</comment>
<dbReference type="Gene3D" id="2.60.40.1180">
    <property type="entry name" value="Golgi alpha-mannosidase II"/>
    <property type="match status" value="1"/>
</dbReference>
<gene>
    <name evidence="12" type="ORF">VSDG_02926</name>
</gene>
<dbReference type="GO" id="GO:0009341">
    <property type="term" value="C:beta-galactosidase complex"/>
    <property type="evidence" value="ECO:0007669"/>
    <property type="project" value="InterPro"/>
</dbReference>
<dbReference type="InterPro" id="IPR017853">
    <property type="entry name" value="GH"/>
</dbReference>
<reference evidence="12 13" key="1">
    <citation type="submission" date="2015-09" db="EMBL/GenBank/DDBJ databases">
        <title>Host preference determinants of Valsa canker pathogens revealed by comparative genomics.</title>
        <authorList>
            <person name="Yin Z."/>
            <person name="Huang L."/>
        </authorList>
    </citation>
    <scope>NUCLEOTIDE SEQUENCE [LARGE SCALE GENOMIC DNA]</scope>
    <source>
        <strain evidence="12 13">YSFL</strain>
    </source>
</reference>
<keyword evidence="13" id="KW-1185">Reference proteome</keyword>
<protein>
    <recommendedName>
        <fullName evidence="3">beta-galactosidase</fullName>
        <ecNumber evidence="3">3.2.1.23</ecNumber>
    </recommendedName>
</protein>